<dbReference type="PRINTS" id="PR00038">
    <property type="entry name" value="HTHLUXR"/>
</dbReference>
<dbReference type="Pfam" id="PF00196">
    <property type="entry name" value="GerE"/>
    <property type="match status" value="1"/>
</dbReference>
<dbReference type="InterPro" id="IPR016032">
    <property type="entry name" value="Sig_transdc_resp-reg_C-effctor"/>
</dbReference>
<dbReference type="CDD" id="cd06170">
    <property type="entry name" value="LuxR_C_like"/>
    <property type="match status" value="1"/>
</dbReference>
<gene>
    <name evidence="3" type="ORF">KV396_13050</name>
</gene>
<dbReference type="RefSeq" id="WP_247955988.1">
    <property type="nucleotide sequence ID" value="NZ_CP078077.1"/>
</dbReference>
<organism evidence="3 4">
    <name type="scientific">Microbacterium galbinum</name>
    <dbReference type="NCBI Taxonomy" id="2851646"/>
    <lineage>
        <taxon>Bacteria</taxon>
        <taxon>Bacillati</taxon>
        <taxon>Actinomycetota</taxon>
        <taxon>Actinomycetes</taxon>
        <taxon>Micrococcales</taxon>
        <taxon>Microbacteriaceae</taxon>
        <taxon>Microbacterium</taxon>
    </lineage>
</organism>
<dbReference type="Gene3D" id="1.10.10.10">
    <property type="entry name" value="Winged helix-like DNA-binding domain superfamily/Winged helix DNA-binding domain"/>
    <property type="match status" value="1"/>
</dbReference>
<feature type="domain" description="HTH luxR-type" evidence="2">
    <location>
        <begin position="649"/>
        <end position="714"/>
    </location>
</feature>
<reference evidence="3 4" key="1">
    <citation type="submission" date="2021-06" db="EMBL/GenBank/DDBJ databases">
        <title>Genome-based taxonomic framework of Microbacterium strains isolated from marine environment, the description of four new species and reclassification of four preexisting species.</title>
        <authorList>
            <person name="Lee S.D."/>
            <person name="Kim S.-M."/>
            <person name="Byeon Y.-S."/>
            <person name="Yang H.L."/>
            <person name="Kim I.S."/>
        </authorList>
    </citation>
    <scope>NUCLEOTIDE SEQUENCE [LARGE SCALE GENOMIC DNA]</scope>
    <source>
        <strain evidence="3 4">SSW1-36</strain>
    </source>
</reference>
<keyword evidence="4" id="KW-1185">Reference proteome</keyword>
<dbReference type="PROSITE" id="PS50043">
    <property type="entry name" value="HTH_LUXR_2"/>
    <property type="match status" value="1"/>
</dbReference>
<proteinExistence type="predicted"/>
<dbReference type="SUPFAM" id="SSF46894">
    <property type="entry name" value="C-terminal effector domain of the bipartite response regulators"/>
    <property type="match status" value="1"/>
</dbReference>
<sequence>MSGGTSHAWATVGPLLGELIDEQIGCAPHVLSRLMVDLHANAPTIRQVAAALTRGQRQGLLPLPSPLPMVPAVVEAFRGLDLSARDRALLFALAVTLTDELEPLLAFDGRTAEDLAASAIGGHLDLHAGRIRLQDRRLAIWISAGMGSGEAARVHARLHEVFARQRRTIEADWHRARASLEMDPGSARELTRIARGLSEAGHADRALMIAREAAAHAAGRDLDEARMVAGAAAIGGGYALEAAAWLGTLFPHGTERYRLQGLAGLLIAQAHLQGSVPEIDLEALRPASDAPEDWYSIARGAALAVPLCAERGDRRGMRAWRESLRYASARVGVESKLRDPAVALAWLLVGESEEDDAEGTGPVTGGLMRALTSALDGRIDVGLRLLAHEDALASGVDPLVEGFERSPLVDAYRAVAHALLLVWRGDMGEAREHLLTASMTLPVSMPFAGLGVVLARRLDLAVLGELGPFARALTCALPSAQRIDLLVDQGIEAFLDGDFDGAAGFVRLWRELGAPQTSFAVPGLEEIRPGGDEEPAVRLIEPPEVSLARSLRTRVATAPDVRWHSERDEVLRAARTLRSPFARARIEAMLGTRAAIRGEAVVAREHLRTALSLFELSGAHAWARSVVRRIATLDADDASSAIDPLAACRAAWSQQLTARELEVAMRAAAGASNREISEALVVSVRTVEVHIGRAFAKLGVRSRVELTVLAHRTNQLL</sequence>
<dbReference type="PANTHER" id="PTHR43214:SF43">
    <property type="entry name" value="TWO-COMPONENT RESPONSE REGULATOR"/>
    <property type="match status" value="1"/>
</dbReference>
<dbReference type="InterPro" id="IPR000792">
    <property type="entry name" value="Tscrpt_reg_LuxR_C"/>
</dbReference>
<evidence type="ECO:0000256" key="1">
    <source>
        <dbReference type="ARBA" id="ARBA00023125"/>
    </source>
</evidence>
<dbReference type="PROSITE" id="PS00622">
    <property type="entry name" value="HTH_LUXR_1"/>
    <property type="match status" value="1"/>
</dbReference>
<dbReference type="SMART" id="SM00421">
    <property type="entry name" value="HTH_LUXR"/>
    <property type="match status" value="1"/>
</dbReference>
<protein>
    <submittedName>
        <fullName evidence="3">LuxR C-terminal-related transcriptional regulator</fullName>
    </submittedName>
</protein>
<dbReference type="InterPro" id="IPR039420">
    <property type="entry name" value="WalR-like"/>
</dbReference>
<dbReference type="Proteomes" id="UP000831963">
    <property type="component" value="Chromosome"/>
</dbReference>
<dbReference type="EMBL" id="CP078077">
    <property type="protein sequence ID" value="UPL15349.1"/>
    <property type="molecule type" value="Genomic_DNA"/>
</dbReference>
<dbReference type="PANTHER" id="PTHR43214">
    <property type="entry name" value="TWO-COMPONENT RESPONSE REGULATOR"/>
    <property type="match status" value="1"/>
</dbReference>
<keyword evidence="1" id="KW-0238">DNA-binding</keyword>
<dbReference type="InterPro" id="IPR036388">
    <property type="entry name" value="WH-like_DNA-bd_sf"/>
</dbReference>
<name>A0ABY4IRC9_9MICO</name>
<accession>A0ABY4IRC9</accession>
<evidence type="ECO:0000313" key="3">
    <source>
        <dbReference type="EMBL" id="UPL15349.1"/>
    </source>
</evidence>
<evidence type="ECO:0000259" key="2">
    <source>
        <dbReference type="PROSITE" id="PS50043"/>
    </source>
</evidence>
<evidence type="ECO:0000313" key="4">
    <source>
        <dbReference type="Proteomes" id="UP000831963"/>
    </source>
</evidence>